<gene>
    <name evidence="2" type="ORF">GCM10023321_58170</name>
</gene>
<reference evidence="3" key="1">
    <citation type="journal article" date="2019" name="Int. J. Syst. Evol. Microbiol.">
        <title>The Global Catalogue of Microorganisms (GCM) 10K type strain sequencing project: providing services to taxonomists for standard genome sequencing and annotation.</title>
        <authorList>
            <consortium name="The Broad Institute Genomics Platform"/>
            <consortium name="The Broad Institute Genome Sequencing Center for Infectious Disease"/>
            <person name="Wu L."/>
            <person name="Ma J."/>
        </authorList>
    </citation>
    <scope>NUCLEOTIDE SEQUENCE [LARGE SCALE GENOMIC DNA]</scope>
    <source>
        <strain evidence="3">JCM 18303</strain>
    </source>
</reference>
<feature type="region of interest" description="Disordered" evidence="1">
    <location>
        <begin position="255"/>
        <end position="278"/>
    </location>
</feature>
<evidence type="ECO:0000256" key="1">
    <source>
        <dbReference type="SAM" id="MobiDB-lite"/>
    </source>
</evidence>
<evidence type="ECO:0000313" key="3">
    <source>
        <dbReference type="Proteomes" id="UP001428817"/>
    </source>
</evidence>
<dbReference type="RefSeq" id="WP_185060527.1">
    <property type="nucleotide sequence ID" value="NZ_BAABJP010000036.1"/>
</dbReference>
<keyword evidence="3" id="KW-1185">Reference proteome</keyword>
<accession>A0ABP9QSQ0</accession>
<dbReference type="Proteomes" id="UP001428817">
    <property type="component" value="Unassembled WGS sequence"/>
</dbReference>
<sequence length="278" mass="31936">MLTIDAVARPEKSDFRRQIQALLYESFRQAQGDQALQVHFIECYARQLRERGVSIDPAIRAELTERIRTRRLPRGHIPIPNVEQVRSQFEFWWLNTWDILLSVYTGDATRLPAADQLTARMVSVGGTPEMSSYTPDEMRRLNDGFAPYRDGADPARSTREIIHERFLPSLVRVESYFQGNGPRYAARPRTDGGDIHESRMLGHCRRAHFQAGRGTAEIIDHIYLEVSHRLSWLAAHRPSDDSYVAYTELVRAYNRNHPGTPRADLHSDTPQDTPQDTL</sequence>
<name>A0ABP9QSQ0_9PSEU</name>
<comment type="caution">
    <text evidence="2">The sequence shown here is derived from an EMBL/GenBank/DDBJ whole genome shotgun (WGS) entry which is preliminary data.</text>
</comment>
<dbReference type="EMBL" id="BAABJP010000036">
    <property type="protein sequence ID" value="GAA5166685.1"/>
    <property type="molecule type" value="Genomic_DNA"/>
</dbReference>
<proteinExistence type="predicted"/>
<organism evidence="2 3">
    <name type="scientific">Pseudonocardia eucalypti</name>
    <dbReference type="NCBI Taxonomy" id="648755"/>
    <lineage>
        <taxon>Bacteria</taxon>
        <taxon>Bacillati</taxon>
        <taxon>Actinomycetota</taxon>
        <taxon>Actinomycetes</taxon>
        <taxon>Pseudonocardiales</taxon>
        <taxon>Pseudonocardiaceae</taxon>
        <taxon>Pseudonocardia</taxon>
    </lineage>
</organism>
<evidence type="ECO:0000313" key="2">
    <source>
        <dbReference type="EMBL" id="GAA5166685.1"/>
    </source>
</evidence>
<protein>
    <submittedName>
        <fullName evidence="2">Uncharacterized protein</fullName>
    </submittedName>
</protein>